<dbReference type="EMBL" id="JBFPJR010000032">
    <property type="protein sequence ID" value="MEX0429069.1"/>
    <property type="molecule type" value="Genomic_DNA"/>
</dbReference>
<proteinExistence type="inferred from homology"/>
<dbReference type="RefSeq" id="WP_367995038.1">
    <property type="nucleotide sequence ID" value="NZ_JBFPJR010000032.1"/>
</dbReference>
<dbReference type="Pfam" id="PF01070">
    <property type="entry name" value="FMN_dh"/>
    <property type="match status" value="1"/>
</dbReference>
<dbReference type="InterPro" id="IPR013785">
    <property type="entry name" value="Aldolase_TIM"/>
</dbReference>
<dbReference type="InterPro" id="IPR037396">
    <property type="entry name" value="FMN_HAD"/>
</dbReference>
<gene>
    <name evidence="7" type="ORF">AB3X52_15690</name>
</gene>
<dbReference type="PROSITE" id="PS51349">
    <property type="entry name" value="FMN_HYDROXY_ACID_DH_2"/>
    <property type="match status" value="1"/>
</dbReference>
<evidence type="ECO:0000256" key="5">
    <source>
        <dbReference type="ARBA" id="ARBA00024042"/>
    </source>
</evidence>
<dbReference type="Gene3D" id="3.20.20.70">
    <property type="entry name" value="Aldolase class I"/>
    <property type="match status" value="1"/>
</dbReference>
<comment type="caution">
    <text evidence="7">The sequence shown here is derived from an EMBL/GenBank/DDBJ whole genome shotgun (WGS) entry which is preliminary data.</text>
</comment>
<evidence type="ECO:0000259" key="6">
    <source>
        <dbReference type="PROSITE" id="PS51349"/>
    </source>
</evidence>
<dbReference type="InterPro" id="IPR008259">
    <property type="entry name" value="FMN_hydac_DH_AS"/>
</dbReference>
<keyword evidence="2" id="KW-0285">Flavoprotein</keyword>
<comment type="similarity">
    <text evidence="5">Belongs to the FMN-dependent alpha-hydroxy acid dehydrogenase family.</text>
</comment>
<protein>
    <submittedName>
        <fullName evidence="7">Alpha-hydroxy-acid oxidizing protein</fullName>
    </submittedName>
</protein>
<dbReference type="PROSITE" id="PS00557">
    <property type="entry name" value="FMN_HYDROXY_ACID_DH_1"/>
    <property type="match status" value="1"/>
</dbReference>
<dbReference type="Proteomes" id="UP001556631">
    <property type="component" value="Unassembled WGS sequence"/>
</dbReference>
<dbReference type="CDD" id="cd02809">
    <property type="entry name" value="alpha_hydroxyacid_oxid_FMN"/>
    <property type="match status" value="1"/>
</dbReference>
<dbReference type="PANTHER" id="PTHR10578:SF107">
    <property type="entry name" value="2-HYDROXYACID OXIDASE 1"/>
    <property type="match status" value="1"/>
</dbReference>
<sequence length="382" mass="41234">MSPTTNRAVNLEDLRRMARRRLPGPIYDLVAGGADDEVTRADNQRAFSDYRLATRAFSKGEGSPDTSVTLFGHRLSWPVMLAPTGAARVLHRDAELAVARAARSRETGYVHGVVSGHPLTQISAVEPDPLWLQLYLSSDRDEVAAVIQQATDCDVRALVVTVDLPVIGNRERDRRHGLTVPMRPTAKTVAQCVAHPRWGFDFLRGNLPQSSPLDGRSSPFSTQRQILRSAYPVRLEDLEFIRANWDGPLLVKGILNGEDCKVAVGAGADGVIVSNHGGRQLDRAPATLDALPAVVRAADERTVVLLDGGIRRGTDVLVALASGADAVLVGRPYLYGLAAGGQAGVERAIDILRMELERAMSLMGLADLDEVDPGCLIPRPRG</sequence>
<dbReference type="PANTHER" id="PTHR10578">
    <property type="entry name" value="S -2-HYDROXY-ACID OXIDASE-RELATED"/>
    <property type="match status" value="1"/>
</dbReference>
<comment type="cofactor">
    <cofactor evidence="1">
        <name>FMN</name>
        <dbReference type="ChEBI" id="CHEBI:58210"/>
    </cofactor>
</comment>
<feature type="domain" description="FMN hydroxy acid dehydrogenase" evidence="6">
    <location>
        <begin position="3"/>
        <end position="381"/>
    </location>
</feature>
<organism evidence="7 8">
    <name type="scientific">Nocardioides eburneus</name>
    <dbReference type="NCBI Taxonomy" id="3231482"/>
    <lineage>
        <taxon>Bacteria</taxon>
        <taxon>Bacillati</taxon>
        <taxon>Actinomycetota</taxon>
        <taxon>Actinomycetes</taxon>
        <taxon>Propionibacteriales</taxon>
        <taxon>Nocardioidaceae</taxon>
        <taxon>Nocardioides</taxon>
    </lineage>
</organism>
<keyword evidence="3" id="KW-0288">FMN</keyword>
<accession>A0ABV3T1I5</accession>
<name>A0ABV3T1I5_9ACTN</name>
<evidence type="ECO:0000256" key="2">
    <source>
        <dbReference type="ARBA" id="ARBA00022630"/>
    </source>
</evidence>
<evidence type="ECO:0000313" key="8">
    <source>
        <dbReference type="Proteomes" id="UP001556631"/>
    </source>
</evidence>
<evidence type="ECO:0000256" key="3">
    <source>
        <dbReference type="ARBA" id="ARBA00022643"/>
    </source>
</evidence>
<dbReference type="PIRSF" id="PIRSF000138">
    <property type="entry name" value="Al-hdrx_acd_dh"/>
    <property type="match status" value="1"/>
</dbReference>
<dbReference type="SUPFAM" id="SSF51395">
    <property type="entry name" value="FMN-linked oxidoreductases"/>
    <property type="match status" value="1"/>
</dbReference>
<keyword evidence="8" id="KW-1185">Reference proteome</keyword>
<evidence type="ECO:0000256" key="1">
    <source>
        <dbReference type="ARBA" id="ARBA00001917"/>
    </source>
</evidence>
<evidence type="ECO:0000313" key="7">
    <source>
        <dbReference type="EMBL" id="MEX0429069.1"/>
    </source>
</evidence>
<dbReference type="InterPro" id="IPR000262">
    <property type="entry name" value="FMN-dep_DH"/>
</dbReference>
<keyword evidence="4" id="KW-0560">Oxidoreductase</keyword>
<evidence type="ECO:0000256" key="4">
    <source>
        <dbReference type="ARBA" id="ARBA00023002"/>
    </source>
</evidence>
<reference evidence="7 8" key="1">
    <citation type="submission" date="2024-07" db="EMBL/GenBank/DDBJ databases">
        <authorList>
            <person name="Lee S."/>
            <person name="Kang M."/>
        </authorList>
    </citation>
    <scope>NUCLEOTIDE SEQUENCE [LARGE SCALE GENOMIC DNA]</scope>
    <source>
        <strain evidence="7 8">DS6</strain>
    </source>
</reference>
<dbReference type="InterPro" id="IPR012133">
    <property type="entry name" value="Alpha-hydoxy_acid_DH_FMN"/>
</dbReference>